<proteinExistence type="inferred from homology"/>
<dbReference type="SUPFAM" id="SSF54611">
    <property type="entry name" value="SecB-like"/>
    <property type="match status" value="1"/>
</dbReference>
<dbReference type="Proteomes" id="UP000244890">
    <property type="component" value="Chromosome"/>
</dbReference>
<organism evidence="5 6">
    <name type="scientific">Helicobacter apodemus</name>
    <dbReference type="NCBI Taxonomy" id="135569"/>
    <lineage>
        <taxon>Bacteria</taxon>
        <taxon>Pseudomonadati</taxon>
        <taxon>Campylobacterota</taxon>
        <taxon>Epsilonproteobacteria</taxon>
        <taxon>Campylobacterales</taxon>
        <taxon>Helicobacteraceae</taxon>
        <taxon>Helicobacter</taxon>
    </lineage>
</organism>
<dbReference type="AlphaFoldDB" id="A0A2U8FGR0"/>
<name>A0A2U8FGR0_9HELI</name>
<dbReference type="GO" id="GO:0015031">
    <property type="term" value="P:protein transport"/>
    <property type="evidence" value="ECO:0007669"/>
    <property type="project" value="UniProtKB-KW"/>
</dbReference>
<dbReference type="RefSeq" id="WP_108911516.1">
    <property type="nucleotide sequence ID" value="NZ_CP021886.1"/>
</dbReference>
<dbReference type="OrthoDB" id="5330072at2"/>
<reference evidence="5 6" key="1">
    <citation type="submission" date="2017-06" db="EMBL/GenBank/DDBJ databases">
        <title>Complete genome of Helicobacter apodemus.</title>
        <authorList>
            <person name="Cho S."/>
        </authorList>
    </citation>
    <scope>NUCLEOTIDE SEQUENCE [LARGE SCALE GENOMIC DNA]</scope>
    <source>
        <strain evidence="6">SNUVETPUB-15-01</strain>
    </source>
</reference>
<dbReference type="Pfam" id="PF02556">
    <property type="entry name" value="SecB"/>
    <property type="match status" value="1"/>
</dbReference>
<gene>
    <name evidence="5" type="ORF">CDV25_08065</name>
</gene>
<evidence type="ECO:0000256" key="1">
    <source>
        <dbReference type="ARBA" id="ARBA00009990"/>
    </source>
</evidence>
<evidence type="ECO:0000256" key="4">
    <source>
        <dbReference type="ARBA" id="ARBA00023010"/>
    </source>
</evidence>
<dbReference type="GO" id="GO:0051082">
    <property type="term" value="F:unfolded protein binding"/>
    <property type="evidence" value="ECO:0007669"/>
    <property type="project" value="InterPro"/>
</dbReference>
<protein>
    <recommendedName>
        <fullName evidence="7">Preprotein translocase subunit SecB</fullName>
    </recommendedName>
</protein>
<dbReference type="InterPro" id="IPR035958">
    <property type="entry name" value="SecB-like_sf"/>
</dbReference>
<evidence type="ECO:0000256" key="3">
    <source>
        <dbReference type="ARBA" id="ARBA00022927"/>
    </source>
</evidence>
<dbReference type="GO" id="GO:0051262">
    <property type="term" value="P:protein tetramerization"/>
    <property type="evidence" value="ECO:0007669"/>
    <property type="project" value="InterPro"/>
</dbReference>
<evidence type="ECO:0008006" key="7">
    <source>
        <dbReference type="Google" id="ProtNLM"/>
    </source>
</evidence>
<dbReference type="EMBL" id="CP021886">
    <property type="protein sequence ID" value="AWI34725.1"/>
    <property type="molecule type" value="Genomic_DNA"/>
</dbReference>
<accession>A0A2U8FGR0</accession>
<sequence>MQPNGFQIKTIQFKKLDFERVEELREEIDLDCDSAISAVAKKNAENEYVIQLNVNLSFKQGDMEIFYIRLVMIGTVEVGNAFKESLLNNAVLIMQFYLQPIVEQMITIAKLPPLDLPFIDFGEFEVKIES</sequence>
<comment type="similarity">
    <text evidence="1">Belongs to the SecB family.</text>
</comment>
<keyword evidence="2" id="KW-0813">Transport</keyword>
<evidence type="ECO:0000313" key="6">
    <source>
        <dbReference type="Proteomes" id="UP000244890"/>
    </source>
</evidence>
<evidence type="ECO:0000313" key="5">
    <source>
        <dbReference type="EMBL" id="AWI34725.1"/>
    </source>
</evidence>
<evidence type="ECO:0000256" key="2">
    <source>
        <dbReference type="ARBA" id="ARBA00022448"/>
    </source>
</evidence>
<dbReference type="InterPro" id="IPR003708">
    <property type="entry name" value="SecB"/>
</dbReference>
<keyword evidence="4" id="KW-0811">Translocation</keyword>
<dbReference type="KEGG" id="had:CDV25_08065"/>
<keyword evidence="3" id="KW-0653">Protein transport</keyword>
<dbReference type="Gene3D" id="3.10.420.10">
    <property type="entry name" value="SecB-like"/>
    <property type="match status" value="1"/>
</dbReference>